<organism>
    <name type="scientific">Pediculus humanus subsp. corporis</name>
    <name type="common">Body louse</name>
    <dbReference type="NCBI Taxonomy" id="121224"/>
    <lineage>
        <taxon>Eukaryota</taxon>
        <taxon>Metazoa</taxon>
        <taxon>Ecdysozoa</taxon>
        <taxon>Arthropoda</taxon>
        <taxon>Hexapoda</taxon>
        <taxon>Insecta</taxon>
        <taxon>Pterygota</taxon>
        <taxon>Neoptera</taxon>
        <taxon>Paraneoptera</taxon>
        <taxon>Psocodea</taxon>
        <taxon>Troctomorpha</taxon>
        <taxon>Phthiraptera</taxon>
        <taxon>Anoplura</taxon>
        <taxon>Pediculidae</taxon>
        <taxon>Pediculus</taxon>
    </lineage>
</organism>
<dbReference type="RefSeq" id="XP_002431873.1">
    <property type="nucleotide sequence ID" value="XM_002431828.1"/>
</dbReference>
<dbReference type="InParanoid" id="E0W0H9"/>
<dbReference type="AlphaFoldDB" id="E0W0H9"/>
<dbReference type="CTD" id="8234654"/>
<reference evidence="2" key="3">
    <citation type="submission" date="2020-05" db="UniProtKB">
        <authorList>
            <consortium name="EnsemblMetazoa"/>
        </authorList>
    </citation>
    <scope>IDENTIFICATION</scope>
    <source>
        <strain evidence="2">USDA</strain>
    </source>
</reference>
<dbReference type="KEGG" id="phu:Phum_PHUM554930"/>
<accession>E0W0H9</accession>
<proteinExistence type="predicted"/>
<dbReference type="EnsemblMetazoa" id="PHUM554930-RA">
    <property type="protein sequence ID" value="PHUM554930-PA"/>
    <property type="gene ID" value="PHUM554930"/>
</dbReference>
<dbReference type="GeneID" id="8234654"/>
<dbReference type="VEuPathDB" id="VectorBase:PHUM554930"/>
<evidence type="ECO:0000313" key="2">
    <source>
        <dbReference type="EnsemblMetazoa" id="PHUM554930-PA"/>
    </source>
</evidence>
<evidence type="ECO:0000313" key="3">
    <source>
        <dbReference type="Proteomes" id="UP000009046"/>
    </source>
</evidence>
<reference evidence="1" key="1">
    <citation type="submission" date="2007-04" db="EMBL/GenBank/DDBJ databases">
        <title>Annotation of Pediculus humanus corporis strain USDA.</title>
        <authorList>
            <person name="Kirkness E."/>
            <person name="Hannick L."/>
            <person name="Hass B."/>
            <person name="Bruggner R."/>
            <person name="Lawson D."/>
            <person name="Bidwell S."/>
            <person name="Joardar V."/>
            <person name="Caler E."/>
            <person name="Walenz B."/>
            <person name="Inman J."/>
            <person name="Schobel S."/>
            <person name="Galinsky K."/>
            <person name="Amedeo P."/>
            <person name="Strausberg R."/>
        </authorList>
    </citation>
    <scope>NUCLEOTIDE SEQUENCE</scope>
    <source>
        <strain evidence="1">USDA</strain>
    </source>
</reference>
<name>E0W0H9_PEDHC</name>
<gene>
    <name evidence="2" type="primary">8234654</name>
    <name evidence="1" type="ORF">Phum_PHUM554930</name>
</gene>
<keyword evidence="3" id="KW-1185">Reference proteome</keyword>
<evidence type="ECO:0000313" key="1">
    <source>
        <dbReference type="EMBL" id="EEB19135.1"/>
    </source>
</evidence>
<dbReference type="EMBL" id="AAZO01006747">
    <property type="status" value="NOT_ANNOTATED_CDS"/>
    <property type="molecule type" value="Genomic_DNA"/>
</dbReference>
<dbReference type="Proteomes" id="UP000009046">
    <property type="component" value="Unassembled WGS sequence"/>
</dbReference>
<sequence length="113" mass="13089">MSFLATVFGGVAPVQKRGLVHYDYDSYDLQGQNGLDDYSHGYNYAHSLPAYSTVKFFFFYIKCRYVSYVMLNGFHKPVTYSGFTSHGRGHYDPGYSVQFRSEGQLPEHHEHHY</sequence>
<protein>
    <submittedName>
        <fullName evidence="1 2">Uncharacterized protein</fullName>
    </submittedName>
</protein>
<reference evidence="1" key="2">
    <citation type="submission" date="2007-04" db="EMBL/GenBank/DDBJ databases">
        <title>The genome of the human body louse.</title>
        <authorList>
            <consortium name="The Human Body Louse Genome Consortium"/>
            <person name="Kirkness E."/>
            <person name="Walenz B."/>
            <person name="Hass B."/>
            <person name="Bruggner R."/>
            <person name="Strausberg R."/>
        </authorList>
    </citation>
    <scope>NUCLEOTIDE SEQUENCE</scope>
    <source>
        <strain evidence="1">USDA</strain>
    </source>
</reference>
<dbReference type="EMBL" id="DS235860">
    <property type="protein sequence ID" value="EEB19135.1"/>
    <property type="molecule type" value="Genomic_DNA"/>
</dbReference>
<dbReference type="HOGENOM" id="CLU_2136442_0_0_1"/>